<dbReference type="AlphaFoldDB" id="S0FKC9"/>
<evidence type="ECO:0000256" key="2">
    <source>
        <dbReference type="SAM" id="Phobius"/>
    </source>
</evidence>
<evidence type="ECO:0000313" key="3">
    <source>
        <dbReference type="EMBL" id="EMS68973.1"/>
    </source>
</evidence>
<sequence>MKKKFSLRNANWEKITFWFVFSTLVASTIFSLINVILSPSGAVQHVKFQKLKTDYVLMLIQCIMGMIIMFLPSMLERRWKINVPGFMHIVFVIFLYAAIYLGEVRSFYYHIPHWDTVLHTFSGAMIGALGFSVVRLLNDSEKVDINLSPLFVAVFAFSFALAIGALWEVYEFSFDKLLGLNMQKFAYEDGTLRMGRDALSDTMKDLIVDALGALGTSIMGYISLKFKKGWLEKFEVTRYFPKENSQDTSPSELSDDPDRNNDAVLK</sequence>
<keyword evidence="2" id="KW-1133">Transmembrane helix</keyword>
<dbReference type="Proteomes" id="UP000014155">
    <property type="component" value="Unassembled WGS sequence"/>
</dbReference>
<keyword evidence="2" id="KW-0472">Membrane</keyword>
<dbReference type="STRING" id="1195236.CTER_5425"/>
<keyword evidence="4" id="KW-1185">Reference proteome</keyword>
<evidence type="ECO:0000313" key="4">
    <source>
        <dbReference type="Proteomes" id="UP000014155"/>
    </source>
</evidence>
<feature type="transmembrane region" description="Helical" evidence="2">
    <location>
        <begin position="55"/>
        <end position="71"/>
    </location>
</feature>
<organism evidence="3 4">
    <name type="scientific">Ruminiclostridium cellobioparum subsp. termitidis CT1112</name>
    <dbReference type="NCBI Taxonomy" id="1195236"/>
    <lineage>
        <taxon>Bacteria</taxon>
        <taxon>Bacillati</taxon>
        <taxon>Bacillota</taxon>
        <taxon>Clostridia</taxon>
        <taxon>Eubacteriales</taxon>
        <taxon>Oscillospiraceae</taxon>
        <taxon>Ruminiclostridium</taxon>
    </lineage>
</organism>
<accession>S0FKC9</accession>
<protein>
    <submittedName>
        <fullName evidence="3">Uncharacterized protein</fullName>
    </submittedName>
</protein>
<reference evidence="3 4" key="1">
    <citation type="journal article" date="2013" name="Genome Announc.">
        <title>Draft Genome Sequence of the Cellulolytic, Mesophilic, Anaerobic Bacterium Clostridium termitidis Strain CT1112 (DSM 5398).</title>
        <authorList>
            <person name="Lal S."/>
            <person name="Ramachandran U."/>
            <person name="Zhang X."/>
            <person name="Munir R."/>
            <person name="Sparling R."/>
            <person name="Levin D.B."/>
        </authorList>
    </citation>
    <scope>NUCLEOTIDE SEQUENCE [LARGE SCALE GENOMIC DNA]</scope>
    <source>
        <strain evidence="3 4">CT1112</strain>
    </source>
</reference>
<keyword evidence="2" id="KW-0812">Transmembrane</keyword>
<dbReference type="eggNOG" id="COG2865">
    <property type="taxonomic scope" value="Bacteria"/>
</dbReference>
<feature type="region of interest" description="Disordered" evidence="1">
    <location>
        <begin position="242"/>
        <end position="266"/>
    </location>
</feature>
<proteinExistence type="predicted"/>
<name>S0FKC9_RUMCE</name>
<feature type="transmembrane region" description="Helical" evidence="2">
    <location>
        <begin position="206"/>
        <end position="224"/>
    </location>
</feature>
<dbReference type="InterPro" id="IPR014509">
    <property type="entry name" value="YjdF-like"/>
</dbReference>
<dbReference type="EMBL" id="AORV01000078">
    <property type="protein sequence ID" value="EMS68973.1"/>
    <property type="molecule type" value="Genomic_DNA"/>
</dbReference>
<feature type="transmembrane region" description="Helical" evidence="2">
    <location>
        <begin position="83"/>
        <end position="101"/>
    </location>
</feature>
<feature type="transmembrane region" description="Helical" evidence="2">
    <location>
        <begin position="150"/>
        <end position="170"/>
    </location>
</feature>
<dbReference type="RefSeq" id="WP_004631062.1">
    <property type="nucleotide sequence ID" value="NZ_AORV01000078.1"/>
</dbReference>
<feature type="compositionally biased region" description="Basic and acidic residues" evidence="1">
    <location>
        <begin position="256"/>
        <end position="266"/>
    </location>
</feature>
<dbReference type="Pfam" id="PF09997">
    <property type="entry name" value="DUF2238"/>
    <property type="match status" value="1"/>
</dbReference>
<comment type="caution">
    <text evidence="3">The sequence shown here is derived from an EMBL/GenBank/DDBJ whole genome shotgun (WGS) entry which is preliminary data.</text>
</comment>
<feature type="transmembrane region" description="Helical" evidence="2">
    <location>
        <begin position="121"/>
        <end position="138"/>
    </location>
</feature>
<evidence type="ECO:0000256" key="1">
    <source>
        <dbReference type="SAM" id="MobiDB-lite"/>
    </source>
</evidence>
<gene>
    <name evidence="3" type="ORF">CTER_5425</name>
</gene>